<protein>
    <submittedName>
        <fullName evidence="2">Uncharacterized protein</fullName>
    </submittedName>
</protein>
<evidence type="ECO:0000256" key="1">
    <source>
        <dbReference type="SAM" id="MobiDB-lite"/>
    </source>
</evidence>
<name>A0A5B7E7P5_PORTR</name>
<dbReference type="AlphaFoldDB" id="A0A5B7E7P5"/>
<accession>A0A5B7E7P5</accession>
<gene>
    <name evidence="2" type="ORF">E2C01_022659</name>
</gene>
<feature type="region of interest" description="Disordered" evidence="1">
    <location>
        <begin position="1"/>
        <end position="67"/>
    </location>
</feature>
<evidence type="ECO:0000313" key="2">
    <source>
        <dbReference type="EMBL" id="MPC29429.1"/>
    </source>
</evidence>
<dbReference type="EMBL" id="VSRR010002069">
    <property type="protein sequence ID" value="MPC29429.1"/>
    <property type="molecule type" value="Genomic_DNA"/>
</dbReference>
<organism evidence="2 3">
    <name type="scientific">Portunus trituberculatus</name>
    <name type="common">Swimming crab</name>
    <name type="synonym">Neptunus trituberculatus</name>
    <dbReference type="NCBI Taxonomy" id="210409"/>
    <lineage>
        <taxon>Eukaryota</taxon>
        <taxon>Metazoa</taxon>
        <taxon>Ecdysozoa</taxon>
        <taxon>Arthropoda</taxon>
        <taxon>Crustacea</taxon>
        <taxon>Multicrustacea</taxon>
        <taxon>Malacostraca</taxon>
        <taxon>Eumalacostraca</taxon>
        <taxon>Eucarida</taxon>
        <taxon>Decapoda</taxon>
        <taxon>Pleocyemata</taxon>
        <taxon>Brachyura</taxon>
        <taxon>Eubrachyura</taxon>
        <taxon>Portunoidea</taxon>
        <taxon>Portunidae</taxon>
        <taxon>Portuninae</taxon>
        <taxon>Portunus</taxon>
    </lineage>
</organism>
<evidence type="ECO:0000313" key="3">
    <source>
        <dbReference type="Proteomes" id="UP000324222"/>
    </source>
</evidence>
<comment type="caution">
    <text evidence="2">The sequence shown here is derived from an EMBL/GenBank/DDBJ whole genome shotgun (WGS) entry which is preliminary data.</text>
</comment>
<keyword evidence="3" id="KW-1185">Reference proteome</keyword>
<sequence length="67" mass="6988">MWTPAPPQSRLLKPGNLPKVDSEPTAKRGLANTDDLEPPASNLGWKQPANSSLGTTAQPTSAGTHLA</sequence>
<reference evidence="2 3" key="1">
    <citation type="submission" date="2019-05" db="EMBL/GenBank/DDBJ databases">
        <title>Another draft genome of Portunus trituberculatus and its Hox gene families provides insights of decapod evolution.</title>
        <authorList>
            <person name="Jeong J.-H."/>
            <person name="Song I."/>
            <person name="Kim S."/>
            <person name="Choi T."/>
            <person name="Kim D."/>
            <person name="Ryu S."/>
            <person name="Kim W."/>
        </authorList>
    </citation>
    <scope>NUCLEOTIDE SEQUENCE [LARGE SCALE GENOMIC DNA]</scope>
    <source>
        <tissue evidence="2">Muscle</tissue>
    </source>
</reference>
<dbReference type="Proteomes" id="UP000324222">
    <property type="component" value="Unassembled WGS sequence"/>
</dbReference>
<feature type="compositionally biased region" description="Polar residues" evidence="1">
    <location>
        <begin position="48"/>
        <end position="67"/>
    </location>
</feature>
<proteinExistence type="predicted"/>